<keyword evidence="2" id="KW-1185">Reference proteome</keyword>
<accession>A0A1B0D3Q6</accession>
<dbReference type="EMBL" id="AJVK01011007">
    <property type="status" value="NOT_ANNOTATED_CDS"/>
    <property type="molecule type" value="Genomic_DNA"/>
</dbReference>
<name>A0A1B0D3Q6_PHLPP</name>
<dbReference type="EnsemblMetazoa" id="PPAI001979-RA">
    <property type="protein sequence ID" value="PPAI001979-PA"/>
    <property type="gene ID" value="PPAI001979"/>
</dbReference>
<dbReference type="InterPro" id="IPR036397">
    <property type="entry name" value="RNaseH_sf"/>
</dbReference>
<dbReference type="InterPro" id="IPR004875">
    <property type="entry name" value="DDE_SF_endonuclease_dom"/>
</dbReference>
<dbReference type="AlphaFoldDB" id="A0A1B0D3Q6"/>
<dbReference type="PANTHER" id="PTHR19303:SF74">
    <property type="entry name" value="POGO TRANSPOSABLE ELEMENT WITH KRAB DOMAIN"/>
    <property type="match status" value="1"/>
</dbReference>
<protein>
    <submittedName>
        <fullName evidence="1">Uncharacterized protein</fullName>
    </submittedName>
</protein>
<dbReference type="Proteomes" id="UP000092462">
    <property type="component" value="Unassembled WGS sequence"/>
</dbReference>
<dbReference type="InterPro" id="IPR050863">
    <property type="entry name" value="CenT-Element_Derived"/>
</dbReference>
<sequence>MDESGFNLAPTGELVLAPAGRHVYIESRNSDKENITTLFCVNASGCFGPPLTLYKYARLPAVAALSAPAHWALGKTESGWMTAASFYEYIGNVFLPFLNEQKIQRPIIVFLDGHKSHLSLQLSEMCRDNGIILVALYPNATHILQPLDVAVFKAIKSRWKTYKRQWRIEHDGNEVTKFDLPSILNKIIQEDQMPNNVVSGFRATGIFPFNENAVDYRKIIQRSPPPAQLLENMQNEAQNMNLTHLMHVESKIDPQKLEDFRATMIEGGPWSGDVADTSKS</sequence>
<dbReference type="VEuPathDB" id="VectorBase:PPAI001979"/>
<proteinExistence type="predicted"/>
<dbReference type="PANTHER" id="PTHR19303">
    <property type="entry name" value="TRANSPOSON"/>
    <property type="match status" value="1"/>
</dbReference>
<evidence type="ECO:0000313" key="1">
    <source>
        <dbReference type="EnsemblMetazoa" id="PPAI001979-PA"/>
    </source>
</evidence>
<dbReference type="VEuPathDB" id="VectorBase:PPAPM1_003910"/>
<evidence type="ECO:0000313" key="2">
    <source>
        <dbReference type="Proteomes" id="UP000092462"/>
    </source>
</evidence>
<dbReference type="GO" id="GO:0005634">
    <property type="term" value="C:nucleus"/>
    <property type="evidence" value="ECO:0007669"/>
    <property type="project" value="TreeGrafter"/>
</dbReference>
<dbReference type="Gene3D" id="3.30.420.10">
    <property type="entry name" value="Ribonuclease H-like superfamily/Ribonuclease H"/>
    <property type="match status" value="1"/>
</dbReference>
<reference evidence="1" key="1">
    <citation type="submission" date="2022-08" db="UniProtKB">
        <authorList>
            <consortium name="EnsemblMetazoa"/>
        </authorList>
    </citation>
    <scope>IDENTIFICATION</scope>
    <source>
        <strain evidence="1">Israel</strain>
    </source>
</reference>
<organism evidence="1 2">
    <name type="scientific">Phlebotomus papatasi</name>
    <name type="common">Sandfly</name>
    <dbReference type="NCBI Taxonomy" id="29031"/>
    <lineage>
        <taxon>Eukaryota</taxon>
        <taxon>Metazoa</taxon>
        <taxon>Ecdysozoa</taxon>
        <taxon>Arthropoda</taxon>
        <taxon>Hexapoda</taxon>
        <taxon>Insecta</taxon>
        <taxon>Pterygota</taxon>
        <taxon>Neoptera</taxon>
        <taxon>Endopterygota</taxon>
        <taxon>Diptera</taxon>
        <taxon>Nematocera</taxon>
        <taxon>Psychodoidea</taxon>
        <taxon>Psychodidae</taxon>
        <taxon>Phlebotomus</taxon>
        <taxon>Phlebotomus</taxon>
    </lineage>
</organism>
<dbReference type="Pfam" id="PF03184">
    <property type="entry name" value="DDE_1"/>
    <property type="match status" value="1"/>
</dbReference>
<dbReference type="GO" id="GO:0003677">
    <property type="term" value="F:DNA binding"/>
    <property type="evidence" value="ECO:0007669"/>
    <property type="project" value="TreeGrafter"/>
</dbReference>